<evidence type="ECO:0000256" key="12">
    <source>
        <dbReference type="SAM" id="SignalP"/>
    </source>
</evidence>
<feature type="binding site" evidence="10">
    <location>
        <position position="196"/>
    </location>
    <ligand>
        <name>substrate</name>
    </ligand>
</feature>
<evidence type="ECO:0000256" key="3">
    <source>
        <dbReference type="ARBA" id="ARBA00012744"/>
    </source>
</evidence>
<keyword evidence="12" id="KW-0732">Signal</keyword>
<keyword evidence="14" id="KW-1185">Reference proteome</keyword>
<feature type="binding site" evidence="10">
    <location>
        <position position="324"/>
    </location>
    <ligand>
        <name>substrate</name>
    </ligand>
</feature>
<dbReference type="PROSITE" id="PS51318">
    <property type="entry name" value="TAT"/>
    <property type="match status" value="1"/>
</dbReference>
<evidence type="ECO:0000256" key="7">
    <source>
        <dbReference type="ARBA" id="ARBA00023295"/>
    </source>
</evidence>
<dbReference type="PROSITE" id="PS00653">
    <property type="entry name" value="GLYCOSYL_HYDROL_F1_2"/>
    <property type="match status" value="1"/>
</dbReference>
<dbReference type="InterPro" id="IPR001360">
    <property type="entry name" value="Glyco_hydro_1"/>
</dbReference>
<dbReference type="Proteomes" id="UP000277007">
    <property type="component" value="Unassembled WGS sequence"/>
</dbReference>
<evidence type="ECO:0000256" key="9">
    <source>
        <dbReference type="PIRSR" id="PIRSR617736-1"/>
    </source>
</evidence>
<keyword evidence="8" id="KW-0624">Polysaccharide degradation</keyword>
<keyword evidence="7 11" id="KW-0326">Glycosidase</keyword>
<feature type="chain" id="PRO_5018581156" description="Beta-glucosidase" evidence="12">
    <location>
        <begin position="29"/>
        <end position="478"/>
    </location>
</feature>
<feature type="binding site" evidence="10">
    <location>
        <position position="429"/>
    </location>
    <ligand>
        <name>substrate</name>
    </ligand>
</feature>
<comment type="catalytic activity">
    <reaction evidence="1 11">
        <text>Hydrolysis of terminal, non-reducing beta-D-glucosyl residues with release of beta-D-glucose.</text>
        <dbReference type="EC" id="3.2.1.21"/>
    </reaction>
</comment>
<accession>A0A3S0K196</accession>
<evidence type="ECO:0000256" key="8">
    <source>
        <dbReference type="ARBA" id="ARBA00023326"/>
    </source>
</evidence>
<dbReference type="GO" id="GO:0008422">
    <property type="term" value="F:beta-glucosidase activity"/>
    <property type="evidence" value="ECO:0007669"/>
    <property type="project" value="UniProtKB-EC"/>
</dbReference>
<feature type="active site" description="Proton donor" evidence="9">
    <location>
        <position position="197"/>
    </location>
</feature>
<sequence>MMRRRTFLKAAAATATLASMGGGVQALAAPKGSLRGFPDGFLWGCSTSAYQIEGAVAEDGRGPSVWDRFSHAYGRVANGDTGDMACDHYHRYQEDVDLMAKAGMRAYRFSVAWPRVLPEGTGAVNAKGLDFYDRLTDALLARNIEPWPCLFHWDLPQALQDKGGWLNRDIAGWFSDYALTVAARLGDRAKSWAMLNEPSVVAIFGYGMGLHAPGVTGRTHCLKAIHTQNLAQGRALAALRAAGGGKGWKLGTVLSLQPSWPVGGLDANYPASQMWDAVWNRACLDPLIKGVYPEELAADFAALTKPGDLETIRQPIDFLGVNYYSRMHQQPDPQGLFGTGYGSPPEGTRRTAMDWPVEPDGLAEILAELQESYGNPPVYITENGADYVDEVGPSGRVEDRDRIAYLRDHMLAARKAMDDGANVRGWLVWTLLDNFEWAEGYRRHFGLVQVDRKTMARTPKASYDWYAKVIRKNGVPTV</sequence>
<evidence type="ECO:0000256" key="11">
    <source>
        <dbReference type="RuleBase" id="RU361175"/>
    </source>
</evidence>
<evidence type="ECO:0000313" key="13">
    <source>
        <dbReference type="EMBL" id="RTR16256.1"/>
    </source>
</evidence>
<proteinExistence type="inferred from homology"/>
<feature type="binding site" evidence="10">
    <location>
        <position position="51"/>
    </location>
    <ligand>
        <name>substrate</name>
    </ligand>
</feature>
<dbReference type="PANTHER" id="PTHR10353:SF36">
    <property type="entry name" value="LP05116P"/>
    <property type="match status" value="1"/>
</dbReference>
<dbReference type="Gene3D" id="3.20.20.80">
    <property type="entry name" value="Glycosidases"/>
    <property type="match status" value="1"/>
</dbReference>
<protein>
    <recommendedName>
        <fullName evidence="3 11">Beta-glucosidase</fullName>
        <ecNumber evidence="3 11">3.2.1.21</ecNumber>
    </recommendedName>
</protein>
<feature type="binding site" evidence="10">
    <location>
        <position position="152"/>
    </location>
    <ligand>
        <name>substrate</name>
    </ligand>
</feature>
<evidence type="ECO:0000256" key="4">
    <source>
        <dbReference type="ARBA" id="ARBA00022801"/>
    </source>
</evidence>
<evidence type="ECO:0000256" key="10">
    <source>
        <dbReference type="PIRSR" id="PIRSR617736-2"/>
    </source>
</evidence>
<dbReference type="InterPro" id="IPR006311">
    <property type="entry name" value="TAT_signal"/>
</dbReference>
<dbReference type="EC" id="3.2.1.21" evidence="3 11"/>
<dbReference type="NCBIfam" id="TIGR03356">
    <property type="entry name" value="BGL"/>
    <property type="match status" value="1"/>
</dbReference>
<dbReference type="FunFam" id="3.20.20.80:FF:000004">
    <property type="entry name" value="Beta-glucosidase 6-phospho-beta-glucosidase"/>
    <property type="match status" value="1"/>
</dbReference>
<dbReference type="GO" id="GO:0030245">
    <property type="term" value="P:cellulose catabolic process"/>
    <property type="evidence" value="ECO:0007669"/>
    <property type="project" value="UniProtKB-KW"/>
</dbReference>
<feature type="binding site" evidence="10">
    <location>
        <begin position="436"/>
        <end position="437"/>
    </location>
    <ligand>
        <name>substrate</name>
    </ligand>
</feature>
<dbReference type="SUPFAM" id="SSF51445">
    <property type="entry name" value="(Trans)glycosidases"/>
    <property type="match status" value="1"/>
</dbReference>
<keyword evidence="5" id="KW-0136">Cellulose degradation</keyword>
<dbReference type="EMBL" id="RXMA01000026">
    <property type="protein sequence ID" value="RTR16256.1"/>
    <property type="molecule type" value="Genomic_DNA"/>
</dbReference>
<dbReference type="Pfam" id="PF00232">
    <property type="entry name" value="Glyco_hydro_1"/>
    <property type="match status" value="1"/>
</dbReference>
<dbReference type="GO" id="GO:0005829">
    <property type="term" value="C:cytosol"/>
    <property type="evidence" value="ECO:0007669"/>
    <property type="project" value="TreeGrafter"/>
</dbReference>
<evidence type="ECO:0000313" key="14">
    <source>
        <dbReference type="Proteomes" id="UP000277007"/>
    </source>
</evidence>
<gene>
    <name evidence="13" type="ORF">EJ903_20950</name>
</gene>
<reference evidence="13 14" key="1">
    <citation type="submission" date="2018-12" db="EMBL/GenBank/DDBJ databases">
        <authorList>
            <person name="Yang Y."/>
        </authorList>
    </citation>
    <scope>NUCLEOTIDE SEQUENCE [LARGE SCALE GENOMIC DNA]</scope>
    <source>
        <strain evidence="13 14">L-25-5w-1</strain>
    </source>
</reference>
<comment type="similarity">
    <text evidence="2 11">Belongs to the glycosyl hydrolase 1 family.</text>
</comment>
<evidence type="ECO:0000256" key="5">
    <source>
        <dbReference type="ARBA" id="ARBA00023001"/>
    </source>
</evidence>
<organism evidence="13 14">
    <name type="scientific">Azospirillum griseum</name>
    <dbReference type="NCBI Taxonomy" id="2496639"/>
    <lineage>
        <taxon>Bacteria</taxon>
        <taxon>Pseudomonadati</taxon>
        <taxon>Pseudomonadota</taxon>
        <taxon>Alphaproteobacteria</taxon>
        <taxon>Rhodospirillales</taxon>
        <taxon>Azospirillaceae</taxon>
        <taxon>Azospirillum</taxon>
    </lineage>
</organism>
<keyword evidence="6" id="KW-0119">Carbohydrate metabolism</keyword>
<evidence type="ECO:0000256" key="1">
    <source>
        <dbReference type="ARBA" id="ARBA00000448"/>
    </source>
</evidence>
<dbReference type="PANTHER" id="PTHR10353">
    <property type="entry name" value="GLYCOSYL HYDROLASE"/>
    <property type="match status" value="1"/>
</dbReference>
<feature type="active site" description="Nucleophile" evidence="9">
    <location>
        <position position="382"/>
    </location>
</feature>
<evidence type="ECO:0000256" key="6">
    <source>
        <dbReference type="ARBA" id="ARBA00023277"/>
    </source>
</evidence>
<dbReference type="PRINTS" id="PR00131">
    <property type="entry name" value="GLHYDRLASE1"/>
</dbReference>
<dbReference type="AlphaFoldDB" id="A0A3S0K196"/>
<dbReference type="InterPro" id="IPR033132">
    <property type="entry name" value="GH_1_N_CS"/>
</dbReference>
<feature type="signal peptide" evidence="12">
    <location>
        <begin position="1"/>
        <end position="28"/>
    </location>
</feature>
<dbReference type="OrthoDB" id="9765195at2"/>
<dbReference type="InterPro" id="IPR017853">
    <property type="entry name" value="GH"/>
</dbReference>
<keyword evidence="4 11" id="KW-0378">Hydrolase</keyword>
<evidence type="ECO:0000256" key="2">
    <source>
        <dbReference type="ARBA" id="ARBA00010838"/>
    </source>
</evidence>
<comment type="caution">
    <text evidence="13">The sequence shown here is derived from an EMBL/GenBank/DDBJ whole genome shotgun (WGS) entry which is preliminary data.</text>
</comment>
<name>A0A3S0K196_9PROT</name>
<dbReference type="InterPro" id="IPR017736">
    <property type="entry name" value="Glyco_hydro_1_beta-glucosidase"/>
</dbReference>